<feature type="domain" description="ABC transporter" evidence="5">
    <location>
        <begin position="17"/>
        <end position="244"/>
    </location>
</feature>
<dbReference type="PROSITE" id="PS50893">
    <property type="entry name" value="ABC_TRANSPORTER_2"/>
    <property type="match status" value="1"/>
</dbReference>
<evidence type="ECO:0000256" key="1">
    <source>
        <dbReference type="ARBA" id="ARBA00005417"/>
    </source>
</evidence>
<dbReference type="SUPFAM" id="SSF52540">
    <property type="entry name" value="P-loop containing nucleoside triphosphate hydrolases"/>
    <property type="match status" value="1"/>
</dbReference>
<dbReference type="InterPro" id="IPR027417">
    <property type="entry name" value="P-loop_NTPase"/>
</dbReference>
<evidence type="ECO:0000259" key="5">
    <source>
        <dbReference type="PROSITE" id="PS50893"/>
    </source>
</evidence>
<dbReference type="PANTHER" id="PTHR43335:SF2">
    <property type="entry name" value="ABC TRANSPORTER, ATP-BINDING PROTEIN"/>
    <property type="match status" value="1"/>
</dbReference>
<keyword evidence="4 6" id="KW-0067">ATP-binding</keyword>
<evidence type="ECO:0000313" key="6">
    <source>
        <dbReference type="EMBL" id="SHG29905.1"/>
    </source>
</evidence>
<dbReference type="GO" id="GO:0016887">
    <property type="term" value="F:ATP hydrolysis activity"/>
    <property type="evidence" value="ECO:0007669"/>
    <property type="project" value="InterPro"/>
</dbReference>
<accession>A0AAQ1MEL4</accession>
<evidence type="ECO:0000256" key="3">
    <source>
        <dbReference type="ARBA" id="ARBA00022741"/>
    </source>
</evidence>
<dbReference type="PROSITE" id="PS00211">
    <property type="entry name" value="ABC_TRANSPORTER_1"/>
    <property type="match status" value="1"/>
</dbReference>
<dbReference type="EMBL" id="FQVY01000003">
    <property type="protein sequence ID" value="SHG29905.1"/>
    <property type="molecule type" value="Genomic_DNA"/>
</dbReference>
<dbReference type="Pfam" id="PF00005">
    <property type="entry name" value="ABC_tran"/>
    <property type="match status" value="1"/>
</dbReference>
<organism evidence="6 7">
    <name type="scientific">Bittarella massiliensis</name>
    <name type="common">ex Durand et al. 2017</name>
    <dbReference type="NCBI Taxonomy" id="1720313"/>
    <lineage>
        <taxon>Bacteria</taxon>
        <taxon>Bacillati</taxon>
        <taxon>Bacillota</taxon>
        <taxon>Clostridia</taxon>
        <taxon>Eubacteriales</taxon>
        <taxon>Oscillospiraceae</taxon>
        <taxon>Bittarella (ex Durand et al. 2017)</taxon>
    </lineage>
</organism>
<keyword evidence="2" id="KW-0813">Transport</keyword>
<reference evidence="7" key="1">
    <citation type="submission" date="2016-11" db="EMBL/GenBank/DDBJ databases">
        <authorList>
            <person name="Jaros S."/>
            <person name="Januszkiewicz K."/>
            <person name="Wedrychowicz H."/>
        </authorList>
    </citation>
    <scope>NUCLEOTIDE SEQUENCE [LARGE SCALE GENOMIC DNA]</scope>
    <source>
        <strain evidence="7">DSM 4029</strain>
    </source>
</reference>
<evidence type="ECO:0000256" key="2">
    <source>
        <dbReference type="ARBA" id="ARBA00022448"/>
    </source>
</evidence>
<evidence type="ECO:0000256" key="4">
    <source>
        <dbReference type="ARBA" id="ARBA00022840"/>
    </source>
</evidence>
<comment type="similarity">
    <text evidence="1">Belongs to the ABC transporter superfamily.</text>
</comment>
<comment type="caution">
    <text evidence="6">The sequence shown here is derived from an EMBL/GenBank/DDBJ whole genome shotgun (WGS) entry which is preliminary data.</text>
</comment>
<keyword evidence="3" id="KW-0547">Nucleotide-binding</keyword>
<evidence type="ECO:0000313" key="7">
    <source>
        <dbReference type="Proteomes" id="UP000184089"/>
    </source>
</evidence>
<dbReference type="PANTHER" id="PTHR43335">
    <property type="entry name" value="ABC TRANSPORTER, ATP-BINDING PROTEIN"/>
    <property type="match status" value="1"/>
</dbReference>
<dbReference type="Proteomes" id="UP000184089">
    <property type="component" value="Unassembled WGS sequence"/>
</dbReference>
<dbReference type="InterPro" id="IPR017871">
    <property type="entry name" value="ABC_transporter-like_CS"/>
</dbReference>
<gene>
    <name evidence="6" type="ORF">SAMN05444424_2026</name>
</gene>
<sequence length="295" mass="31838">MGLVARSNHLLGGMDMLQLCGVCKSFRKRQVLQGVSCEIGEGVYGLLGPNGAGKTTLMRCVVGLYGLQGGQILFDGKGVAKDSGLADRIGYLPQKFGLFKELKVYNMLEYFATLKNIPREGQRAAIEKSLEVVNLTERAGDRVGALSGGMIRRLGIAQAVLGEPDVILFDEPTAGLDPEERMRFKNIVSSIKGGRTILISTHIVEDVEAVCDHILVMDGGEIIASGTDAEVREKARGKVFLLPEAVQLPADSFVEKRLEGEEGTLLRILAPTPAKEGRPAEPTVEDGYMALIKKI</sequence>
<proteinExistence type="inferred from homology"/>
<dbReference type="InterPro" id="IPR003439">
    <property type="entry name" value="ABC_transporter-like_ATP-bd"/>
</dbReference>
<dbReference type="AlphaFoldDB" id="A0AAQ1MEL4"/>
<dbReference type="SMART" id="SM00382">
    <property type="entry name" value="AAA"/>
    <property type="match status" value="1"/>
</dbReference>
<protein>
    <submittedName>
        <fullName evidence="6">ABC-2 type transport system ATP-binding protein</fullName>
    </submittedName>
</protein>
<dbReference type="GO" id="GO:0005524">
    <property type="term" value="F:ATP binding"/>
    <property type="evidence" value="ECO:0007669"/>
    <property type="project" value="UniProtKB-KW"/>
</dbReference>
<dbReference type="InterPro" id="IPR003593">
    <property type="entry name" value="AAA+_ATPase"/>
</dbReference>
<dbReference type="Gene3D" id="3.40.50.300">
    <property type="entry name" value="P-loop containing nucleotide triphosphate hydrolases"/>
    <property type="match status" value="1"/>
</dbReference>
<name>A0AAQ1MEL4_9FIRM</name>